<sequence length="101" mass="10252">MPEGPCVCSRVPEVSCVGWAPVCVPKRPCPRQGGLSAPSPSLSSPRSTGGWGGRRLKAGPLEASAERPGSNRWADISSPRCAPGGPCSAAGELALGRVPCD</sequence>
<protein>
    <submittedName>
        <fullName evidence="2">Uncharacterized protein</fullName>
    </submittedName>
</protein>
<keyword evidence="3" id="KW-1185">Reference proteome</keyword>
<feature type="compositionally biased region" description="Low complexity" evidence="1">
    <location>
        <begin position="33"/>
        <end position="48"/>
    </location>
</feature>
<evidence type="ECO:0000313" key="2">
    <source>
        <dbReference type="EMBL" id="KAH1167180.1"/>
    </source>
</evidence>
<proteinExistence type="predicted"/>
<reference evidence="2" key="1">
    <citation type="submission" date="2021-09" db="EMBL/GenBank/DDBJ databases">
        <title>The genome of Mauremys mutica provides insights into the evolution of semi-aquatic lifestyle.</title>
        <authorList>
            <person name="Gong S."/>
            <person name="Gao Y."/>
        </authorList>
    </citation>
    <scope>NUCLEOTIDE SEQUENCE</scope>
    <source>
        <strain evidence="2">MM-2020</strain>
        <tissue evidence="2">Muscle</tissue>
    </source>
</reference>
<gene>
    <name evidence="2" type="ORF">KIL84_002663</name>
</gene>
<name>A0A9D3WU99_9SAUR</name>
<accession>A0A9D3WU99</accession>
<organism evidence="2 3">
    <name type="scientific">Mauremys mutica</name>
    <name type="common">yellowpond turtle</name>
    <dbReference type="NCBI Taxonomy" id="74926"/>
    <lineage>
        <taxon>Eukaryota</taxon>
        <taxon>Metazoa</taxon>
        <taxon>Chordata</taxon>
        <taxon>Craniata</taxon>
        <taxon>Vertebrata</taxon>
        <taxon>Euteleostomi</taxon>
        <taxon>Archelosauria</taxon>
        <taxon>Testudinata</taxon>
        <taxon>Testudines</taxon>
        <taxon>Cryptodira</taxon>
        <taxon>Durocryptodira</taxon>
        <taxon>Testudinoidea</taxon>
        <taxon>Geoemydidae</taxon>
        <taxon>Geoemydinae</taxon>
        <taxon>Mauremys</taxon>
    </lineage>
</organism>
<dbReference type="AlphaFoldDB" id="A0A9D3WU99"/>
<evidence type="ECO:0000256" key="1">
    <source>
        <dbReference type="SAM" id="MobiDB-lite"/>
    </source>
</evidence>
<dbReference type="EMBL" id="JAHDVG010000486">
    <property type="protein sequence ID" value="KAH1167180.1"/>
    <property type="molecule type" value="Genomic_DNA"/>
</dbReference>
<dbReference type="Proteomes" id="UP000827986">
    <property type="component" value="Unassembled WGS sequence"/>
</dbReference>
<evidence type="ECO:0000313" key="3">
    <source>
        <dbReference type="Proteomes" id="UP000827986"/>
    </source>
</evidence>
<comment type="caution">
    <text evidence="2">The sequence shown here is derived from an EMBL/GenBank/DDBJ whole genome shotgun (WGS) entry which is preliminary data.</text>
</comment>
<feature type="region of interest" description="Disordered" evidence="1">
    <location>
        <begin position="30"/>
        <end position="78"/>
    </location>
</feature>